<comment type="caution">
    <text evidence="1">The sequence shown here is derived from an EMBL/GenBank/DDBJ whole genome shotgun (WGS) entry which is preliminary data.</text>
</comment>
<reference evidence="1" key="1">
    <citation type="submission" date="2020-05" db="EMBL/GenBank/DDBJ databases">
        <title>Large-scale comparative analyses of tick genomes elucidate their genetic diversity and vector capacities.</title>
        <authorList>
            <person name="Jia N."/>
            <person name="Wang J."/>
            <person name="Shi W."/>
            <person name="Du L."/>
            <person name="Sun Y."/>
            <person name="Zhan W."/>
            <person name="Jiang J."/>
            <person name="Wang Q."/>
            <person name="Zhang B."/>
            <person name="Ji P."/>
            <person name="Sakyi L.B."/>
            <person name="Cui X."/>
            <person name="Yuan T."/>
            <person name="Jiang B."/>
            <person name="Yang W."/>
            <person name="Lam T.T.-Y."/>
            <person name="Chang Q."/>
            <person name="Ding S."/>
            <person name="Wang X."/>
            <person name="Zhu J."/>
            <person name="Ruan X."/>
            <person name="Zhao L."/>
            <person name="Wei J."/>
            <person name="Que T."/>
            <person name="Du C."/>
            <person name="Cheng J."/>
            <person name="Dai P."/>
            <person name="Han X."/>
            <person name="Huang E."/>
            <person name="Gao Y."/>
            <person name="Liu J."/>
            <person name="Shao H."/>
            <person name="Ye R."/>
            <person name="Li L."/>
            <person name="Wei W."/>
            <person name="Wang X."/>
            <person name="Wang C."/>
            <person name="Yang T."/>
            <person name="Huo Q."/>
            <person name="Li W."/>
            <person name="Guo W."/>
            <person name="Chen H."/>
            <person name="Zhou L."/>
            <person name="Ni X."/>
            <person name="Tian J."/>
            <person name="Zhou Y."/>
            <person name="Sheng Y."/>
            <person name="Liu T."/>
            <person name="Pan Y."/>
            <person name="Xia L."/>
            <person name="Li J."/>
            <person name="Zhao F."/>
            <person name="Cao W."/>
        </authorList>
    </citation>
    <scope>NUCLEOTIDE SEQUENCE</scope>
    <source>
        <strain evidence="1">Hyas-2018</strain>
    </source>
</reference>
<dbReference type="EMBL" id="CM023482">
    <property type="protein sequence ID" value="KAH6938470.1"/>
    <property type="molecule type" value="Genomic_DNA"/>
</dbReference>
<sequence>MILPAARACPGASERCGDAAGDAVPRFFHRSAANLAQAAQRTHSPTADAPLPSSSVVHFLQQLGPLEPPARGKEDCVANPCGVNGMCSMLEPTRSLELHGTGAYTDARGSSAHRKPLLR</sequence>
<evidence type="ECO:0000313" key="1">
    <source>
        <dbReference type="EMBL" id="KAH6938470.1"/>
    </source>
</evidence>
<name>A0ACB7SUV6_HYAAI</name>
<proteinExistence type="predicted"/>
<protein>
    <submittedName>
        <fullName evidence="1">Uncharacterized protein</fullName>
    </submittedName>
</protein>
<evidence type="ECO:0000313" key="2">
    <source>
        <dbReference type="Proteomes" id="UP000821845"/>
    </source>
</evidence>
<accession>A0ACB7SUV6</accession>
<organism evidence="1 2">
    <name type="scientific">Hyalomma asiaticum</name>
    <name type="common">Tick</name>
    <dbReference type="NCBI Taxonomy" id="266040"/>
    <lineage>
        <taxon>Eukaryota</taxon>
        <taxon>Metazoa</taxon>
        <taxon>Ecdysozoa</taxon>
        <taxon>Arthropoda</taxon>
        <taxon>Chelicerata</taxon>
        <taxon>Arachnida</taxon>
        <taxon>Acari</taxon>
        <taxon>Parasitiformes</taxon>
        <taxon>Ixodida</taxon>
        <taxon>Ixodoidea</taxon>
        <taxon>Ixodidae</taxon>
        <taxon>Hyalomminae</taxon>
        <taxon>Hyalomma</taxon>
    </lineage>
</organism>
<keyword evidence="2" id="KW-1185">Reference proteome</keyword>
<gene>
    <name evidence="1" type="ORF">HPB50_009444</name>
</gene>
<dbReference type="Proteomes" id="UP000821845">
    <property type="component" value="Chromosome 2"/>
</dbReference>